<dbReference type="Pfam" id="PF13189">
    <property type="entry name" value="Cytidylate_kin2"/>
    <property type="match status" value="1"/>
</dbReference>
<organism evidence="1 2">
    <name type="scientific">Candidatus Beckwithbacteria bacterium GW2011_GWB1_47_15</name>
    <dbReference type="NCBI Taxonomy" id="1618371"/>
    <lineage>
        <taxon>Bacteria</taxon>
        <taxon>Candidatus Beckwithiibacteriota</taxon>
    </lineage>
</organism>
<name>A0A0G1RVS5_9BACT</name>
<evidence type="ECO:0000313" key="1">
    <source>
        <dbReference type="EMBL" id="KKU61196.1"/>
    </source>
</evidence>
<proteinExistence type="predicted"/>
<dbReference type="SUPFAM" id="SSF52540">
    <property type="entry name" value="P-loop containing nucleoside triphosphate hydrolases"/>
    <property type="match status" value="1"/>
</dbReference>
<accession>A0A0G1RVS5</accession>
<dbReference type="Gene3D" id="3.40.50.300">
    <property type="entry name" value="P-loop containing nucleotide triphosphate hydrolases"/>
    <property type="match status" value="1"/>
</dbReference>
<dbReference type="EMBL" id="LCNT01000004">
    <property type="protein sequence ID" value="KKU61196.1"/>
    <property type="molecule type" value="Genomic_DNA"/>
</dbReference>
<dbReference type="Proteomes" id="UP000033860">
    <property type="component" value="Unassembled WGS sequence"/>
</dbReference>
<comment type="caution">
    <text evidence="1">The sequence shown here is derived from an EMBL/GenBank/DDBJ whole genome shotgun (WGS) entry which is preliminary data.</text>
</comment>
<dbReference type="InterPro" id="IPR027417">
    <property type="entry name" value="P-loop_NTPase"/>
</dbReference>
<protein>
    <submittedName>
        <fullName evidence="1">Cmk3</fullName>
    </submittedName>
</protein>
<evidence type="ECO:0000313" key="2">
    <source>
        <dbReference type="Proteomes" id="UP000033860"/>
    </source>
</evidence>
<reference evidence="1 2" key="1">
    <citation type="journal article" date="2015" name="Nature">
        <title>rRNA introns, odd ribosomes, and small enigmatic genomes across a large radiation of phyla.</title>
        <authorList>
            <person name="Brown C.T."/>
            <person name="Hug L.A."/>
            <person name="Thomas B.C."/>
            <person name="Sharon I."/>
            <person name="Castelle C.J."/>
            <person name="Singh A."/>
            <person name="Wilkins M.J."/>
            <person name="Williams K.H."/>
            <person name="Banfield J.F."/>
        </authorList>
    </citation>
    <scope>NUCLEOTIDE SEQUENCE [LARGE SCALE GENOMIC DNA]</scope>
</reference>
<gene>
    <name evidence="1" type="ORF">UX85_C0004G0118</name>
</gene>
<dbReference type="AlphaFoldDB" id="A0A0G1RVS5"/>
<sequence length="233" mass="26939">MGLLDDLISKHVKRRELLLVDKSMEGREKRFRRRPFITVSREAGSGGRPVAQAVAKKLGFKFYDRKIIELTAKKAKRRENLIASLDERERGLVDDLVHSLLNPDYVSEQSYIKSLCEVMLSLAHKGACVLLGRGGNFVTSQYGGLHVRIAAPFLVRAGYTAQYEDYTIFKAKDRVKKFDQRRKEFIKQYFGKDPSNDNYYDLVVNTTYFNINEARDIVVAAFVKKFPDWKKFR</sequence>